<evidence type="ECO:0000313" key="10">
    <source>
        <dbReference type="Proteomes" id="UP000228380"/>
    </source>
</evidence>
<dbReference type="InterPro" id="IPR046452">
    <property type="entry name" value="HgmA_N"/>
</dbReference>
<evidence type="ECO:0000313" key="11">
    <source>
        <dbReference type="RefSeq" id="XP_026657517.2"/>
    </source>
</evidence>
<dbReference type="EC" id="1.13.11.5" evidence="4"/>
<evidence type="ECO:0000313" key="13">
    <source>
        <dbReference type="RefSeq" id="XP_026657556.2"/>
    </source>
</evidence>
<dbReference type="PANTHER" id="PTHR11056:SF0">
    <property type="entry name" value="HOMOGENTISATE 1,2-DIOXYGENASE"/>
    <property type="match status" value="1"/>
</dbReference>
<evidence type="ECO:0000256" key="7">
    <source>
        <dbReference type="ARBA" id="ARBA00023002"/>
    </source>
</evidence>
<keyword evidence="5" id="KW-0479">Metal-binding</keyword>
<evidence type="ECO:0000259" key="9">
    <source>
        <dbReference type="Pfam" id="PF20510"/>
    </source>
</evidence>
<comment type="similarity">
    <text evidence="3">Belongs to the homogentisate dioxygenase family.</text>
</comment>
<evidence type="ECO:0000256" key="1">
    <source>
        <dbReference type="ARBA" id="ARBA00001962"/>
    </source>
</evidence>
<sequence>MVVLLQGFHFAIKLPDGPSRGYVAEVFGTHFQLPELGPIGANGLVSPRDFLVPTAWFEESFHSGYMIVQKFGGELFTAKQDFSPFNVVAWHGNYLPYEAKADGFLPGGASLHSCMTPHGPDARTYEATIASGEDFEPFRISGTMAFMFESSLIP</sequence>
<proteinExistence type="inferred from homology"/>
<dbReference type="RefSeq" id="XP_026657517.2">
    <property type="nucleotide sequence ID" value="XM_026801716.2"/>
</dbReference>
<organism evidence="10 11">
    <name type="scientific">Phoenix dactylifera</name>
    <name type="common">Date palm</name>
    <dbReference type="NCBI Taxonomy" id="42345"/>
    <lineage>
        <taxon>Eukaryota</taxon>
        <taxon>Viridiplantae</taxon>
        <taxon>Streptophyta</taxon>
        <taxon>Embryophyta</taxon>
        <taxon>Tracheophyta</taxon>
        <taxon>Spermatophyta</taxon>
        <taxon>Magnoliopsida</taxon>
        <taxon>Liliopsida</taxon>
        <taxon>Arecaceae</taxon>
        <taxon>Coryphoideae</taxon>
        <taxon>Phoeniceae</taxon>
        <taxon>Phoenix</taxon>
    </lineage>
</organism>
<dbReference type="GO" id="GO:0004411">
    <property type="term" value="F:homogentisate 1,2-dioxygenase activity"/>
    <property type="evidence" value="ECO:0007669"/>
    <property type="project" value="UniProtKB-EC"/>
</dbReference>
<name>A0A8B8J0I4_PHODC</name>
<dbReference type="UniPathway" id="UPA00139">
    <property type="reaction ID" value="UER00339"/>
</dbReference>
<dbReference type="RefSeq" id="XP_026657531.2">
    <property type="nucleotide sequence ID" value="XM_026801730.2"/>
</dbReference>
<dbReference type="PANTHER" id="PTHR11056">
    <property type="entry name" value="HOMOGENTISATE 1,2-DIOXYGENASE"/>
    <property type="match status" value="1"/>
</dbReference>
<evidence type="ECO:0000256" key="2">
    <source>
        <dbReference type="ARBA" id="ARBA00004704"/>
    </source>
</evidence>
<dbReference type="RefSeq" id="XP_026657584.2">
    <property type="nucleotide sequence ID" value="XM_026801783.2"/>
</dbReference>
<dbReference type="InterPro" id="IPR014710">
    <property type="entry name" value="RmlC-like_jellyroll"/>
</dbReference>
<comment type="cofactor">
    <cofactor evidence="1">
        <name>Fe cation</name>
        <dbReference type="ChEBI" id="CHEBI:24875"/>
    </cofactor>
</comment>
<dbReference type="Proteomes" id="UP000228380">
    <property type="component" value="Chromosome 9"/>
</dbReference>
<protein>
    <recommendedName>
        <fullName evidence="4">homogentisate 1,2-dioxygenase</fullName>
        <ecNumber evidence="4">1.13.11.5</ecNumber>
    </recommendedName>
</protein>
<evidence type="ECO:0000256" key="3">
    <source>
        <dbReference type="ARBA" id="ARBA00007757"/>
    </source>
</evidence>
<comment type="pathway">
    <text evidence="2">Amino-acid degradation; L-phenylalanine degradation; acetoacetate and fumarate from L-phenylalanine: step 4/6.</text>
</comment>
<keyword evidence="10" id="KW-1185">Reference proteome</keyword>
<dbReference type="KEGG" id="pda:103697945"/>
<dbReference type="GO" id="GO:0006559">
    <property type="term" value="P:L-phenylalanine catabolic process"/>
    <property type="evidence" value="ECO:0007669"/>
    <property type="project" value="UniProtKB-UniPathway"/>
</dbReference>
<keyword evidence="7" id="KW-0560">Oxidoreductase</keyword>
<dbReference type="RefSeq" id="XP_026657570.2">
    <property type="nucleotide sequence ID" value="XM_026801769.2"/>
</dbReference>
<dbReference type="GO" id="GO:0046872">
    <property type="term" value="F:metal ion binding"/>
    <property type="evidence" value="ECO:0007669"/>
    <property type="project" value="UniProtKB-KW"/>
</dbReference>
<dbReference type="SUPFAM" id="SSF51182">
    <property type="entry name" value="RmlC-like cupins"/>
    <property type="match status" value="1"/>
</dbReference>
<dbReference type="RefSeq" id="XP_026657556.2">
    <property type="nucleotide sequence ID" value="XM_026801755.2"/>
</dbReference>
<dbReference type="GO" id="GO:0006570">
    <property type="term" value="P:tyrosine metabolic process"/>
    <property type="evidence" value="ECO:0007669"/>
    <property type="project" value="InterPro"/>
</dbReference>
<accession>A0A8B8J0I4</accession>
<feature type="domain" description="Homogentisate 1,2-dioxygenase N-terminal" evidence="9">
    <location>
        <begin position="2"/>
        <end position="98"/>
    </location>
</feature>
<gene>
    <name evidence="11 12 13 14 15" type="primary">LOC103697945</name>
</gene>
<dbReference type="GeneID" id="103697945"/>
<evidence type="ECO:0000256" key="4">
    <source>
        <dbReference type="ARBA" id="ARBA00013127"/>
    </source>
</evidence>
<evidence type="ECO:0000256" key="5">
    <source>
        <dbReference type="ARBA" id="ARBA00022723"/>
    </source>
</evidence>
<dbReference type="AlphaFoldDB" id="A0A8B8J0I4"/>
<dbReference type="Pfam" id="PF20510">
    <property type="entry name" value="HgmA_N"/>
    <property type="match status" value="1"/>
</dbReference>
<evidence type="ECO:0000256" key="8">
    <source>
        <dbReference type="ARBA" id="ARBA00023004"/>
    </source>
</evidence>
<dbReference type="InterPro" id="IPR011051">
    <property type="entry name" value="RmlC_Cupin_sf"/>
</dbReference>
<dbReference type="InterPro" id="IPR005708">
    <property type="entry name" value="Homogentis_dOase"/>
</dbReference>
<dbReference type="OrthoDB" id="1689029at2759"/>
<keyword evidence="6" id="KW-0223">Dioxygenase</keyword>
<reference evidence="11 12" key="2">
    <citation type="submission" date="2025-04" db="UniProtKB">
        <authorList>
            <consortium name="RefSeq"/>
        </authorList>
    </citation>
    <scope>IDENTIFICATION</scope>
    <source>
        <tissue evidence="11 12">Young leaves</tissue>
    </source>
</reference>
<dbReference type="GO" id="GO:0005737">
    <property type="term" value="C:cytoplasm"/>
    <property type="evidence" value="ECO:0007669"/>
    <property type="project" value="TreeGrafter"/>
</dbReference>
<reference evidence="10" key="1">
    <citation type="journal article" date="2019" name="Nat. Commun.">
        <title>Genome-wide association mapping of date palm fruit traits.</title>
        <authorList>
            <person name="Hazzouri K.M."/>
            <person name="Gros-Balthazard M."/>
            <person name="Flowers J.M."/>
            <person name="Copetti D."/>
            <person name="Lemansour A."/>
            <person name="Lebrun M."/>
            <person name="Masmoudi K."/>
            <person name="Ferrand S."/>
            <person name="Dhar M.I."/>
            <person name="Fresquez Z.A."/>
            <person name="Rosas U."/>
            <person name="Zhang J."/>
            <person name="Talag J."/>
            <person name="Lee S."/>
            <person name="Kudrna D."/>
            <person name="Powell R.F."/>
            <person name="Leitch I.J."/>
            <person name="Krueger R.R."/>
            <person name="Wing R.A."/>
            <person name="Amiri K.M.A."/>
            <person name="Purugganan M.D."/>
        </authorList>
    </citation>
    <scope>NUCLEOTIDE SEQUENCE [LARGE SCALE GENOMIC DNA]</scope>
    <source>
        <strain evidence="10">cv. Khalas</strain>
    </source>
</reference>
<dbReference type="Gene3D" id="2.60.120.10">
    <property type="entry name" value="Jelly Rolls"/>
    <property type="match status" value="1"/>
</dbReference>
<evidence type="ECO:0000313" key="14">
    <source>
        <dbReference type="RefSeq" id="XP_026657570.2"/>
    </source>
</evidence>
<evidence type="ECO:0000313" key="12">
    <source>
        <dbReference type="RefSeq" id="XP_026657531.2"/>
    </source>
</evidence>
<evidence type="ECO:0000256" key="6">
    <source>
        <dbReference type="ARBA" id="ARBA00022964"/>
    </source>
</evidence>
<keyword evidence="8" id="KW-0408">Iron</keyword>
<evidence type="ECO:0000313" key="15">
    <source>
        <dbReference type="RefSeq" id="XP_026657584.2"/>
    </source>
</evidence>